<accession>D2QQQ7</accession>
<dbReference type="Proteomes" id="UP000002028">
    <property type="component" value="Chromosome"/>
</dbReference>
<evidence type="ECO:0000313" key="2">
    <source>
        <dbReference type="EMBL" id="ADB40838.1"/>
    </source>
</evidence>
<reference evidence="2 3" key="1">
    <citation type="journal article" date="2010" name="Stand. Genomic Sci.">
        <title>Complete genome sequence of Spirosoma linguale type strain (1).</title>
        <authorList>
            <person name="Lail K."/>
            <person name="Sikorski J."/>
            <person name="Saunders E."/>
            <person name="Lapidus A."/>
            <person name="Glavina Del Rio T."/>
            <person name="Copeland A."/>
            <person name="Tice H."/>
            <person name="Cheng J.-F."/>
            <person name="Lucas S."/>
            <person name="Nolan M."/>
            <person name="Bruce D."/>
            <person name="Goodwin L."/>
            <person name="Pitluck S."/>
            <person name="Ivanova N."/>
            <person name="Mavromatis K."/>
            <person name="Ovchinnikova G."/>
            <person name="Pati A."/>
            <person name="Chen A."/>
            <person name="Palaniappan K."/>
            <person name="Land M."/>
            <person name="Hauser L."/>
            <person name="Chang Y.-J."/>
            <person name="Jeffries C.D."/>
            <person name="Chain P."/>
            <person name="Brettin T."/>
            <person name="Detter J.C."/>
            <person name="Schuetze A."/>
            <person name="Rohde M."/>
            <person name="Tindall B.J."/>
            <person name="Goeker M."/>
            <person name="Bristow J."/>
            <person name="Eisen J.A."/>
            <person name="Markowitz V."/>
            <person name="Hugenholtz P."/>
            <person name="Kyrpides N.C."/>
            <person name="Klenk H.-P."/>
            <person name="Chen F."/>
        </authorList>
    </citation>
    <scope>NUCLEOTIDE SEQUENCE [LARGE SCALE GENOMIC DNA]</scope>
    <source>
        <strain evidence="3">ATCC 33905 / DSM 74 / LMG 10896 / Claus 1</strain>
    </source>
</reference>
<keyword evidence="3" id="KW-1185">Reference proteome</keyword>
<dbReference type="HOGENOM" id="CLU_087608_0_0_10"/>
<name>D2QQQ7_SPILD</name>
<dbReference type="STRING" id="504472.Slin_4860"/>
<dbReference type="eggNOG" id="ENOG5032XWY">
    <property type="taxonomic scope" value="Bacteria"/>
</dbReference>
<evidence type="ECO:0000313" key="3">
    <source>
        <dbReference type="Proteomes" id="UP000002028"/>
    </source>
</evidence>
<dbReference type="Pfam" id="PF18167">
    <property type="entry name" value="Sa_NUDIX"/>
    <property type="match status" value="1"/>
</dbReference>
<dbReference type="EMBL" id="CP001769">
    <property type="protein sequence ID" value="ADB40838.1"/>
    <property type="molecule type" value="Genomic_DNA"/>
</dbReference>
<sequence>MILATIGQKLAVSLMTSWLKKFTEEKLPPGQLRKLWFASKLASNKTLYRISVGYLYRIKLDDQYLLVRGKRIDQFQPVGGARKWYAPALDALETMGVRDDDCLPIDDTSRNDLRVRVPAKNLFDFIRWYNKQKHREVDQTREFQEELIKPGLLPADAFATINVRYLYTVPTFHYSPYFKCQELLYHEVYELLPTAAQEAALRATQQQDHAEYKWVTENLIERLGYDSVAKTKPFAIGEHTRLLITNTTNIFTD</sequence>
<protein>
    <recommendedName>
        <fullName evidence="1">CD-NTase-associated protein 16 NUDIX domain-containing protein</fullName>
    </recommendedName>
</protein>
<gene>
    <name evidence="2" type="ordered locus">Slin_4860</name>
</gene>
<dbReference type="InterPro" id="IPR040829">
    <property type="entry name" value="Cap16_NUDIX"/>
</dbReference>
<feature type="domain" description="CD-NTase-associated protein 16 NUDIX" evidence="1">
    <location>
        <begin position="49"/>
        <end position="243"/>
    </location>
</feature>
<evidence type="ECO:0000259" key="1">
    <source>
        <dbReference type="Pfam" id="PF18167"/>
    </source>
</evidence>
<dbReference type="AlphaFoldDB" id="D2QQQ7"/>
<organism evidence="2 3">
    <name type="scientific">Spirosoma linguale (strain ATCC 33905 / DSM 74 / LMG 10896 / Claus 1)</name>
    <dbReference type="NCBI Taxonomy" id="504472"/>
    <lineage>
        <taxon>Bacteria</taxon>
        <taxon>Pseudomonadati</taxon>
        <taxon>Bacteroidota</taxon>
        <taxon>Cytophagia</taxon>
        <taxon>Cytophagales</taxon>
        <taxon>Cytophagaceae</taxon>
        <taxon>Spirosoma</taxon>
    </lineage>
</organism>
<proteinExistence type="predicted"/>
<dbReference type="KEGG" id="sli:Slin_4860"/>
<dbReference type="RefSeq" id="WP_012929339.1">
    <property type="nucleotide sequence ID" value="NC_013730.1"/>
</dbReference>